<dbReference type="RefSeq" id="WP_182485285.1">
    <property type="nucleotide sequence ID" value="NZ_JACGWU010000008.1"/>
</dbReference>
<evidence type="ECO:0000256" key="1">
    <source>
        <dbReference type="SAM" id="MobiDB-lite"/>
    </source>
</evidence>
<evidence type="ECO:0000259" key="2">
    <source>
        <dbReference type="PROSITE" id="PS50206"/>
    </source>
</evidence>
<feature type="region of interest" description="Disordered" evidence="1">
    <location>
        <begin position="1"/>
        <end position="21"/>
    </location>
</feature>
<dbReference type="Pfam" id="PF00581">
    <property type="entry name" value="Rhodanese"/>
    <property type="match status" value="1"/>
</dbReference>
<keyword evidence="4" id="KW-1185">Reference proteome</keyword>
<dbReference type="PROSITE" id="PS50206">
    <property type="entry name" value="RHODANESE_3"/>
    <property type="match status" value="1"/>
</dbReference>
<gene>
    <name evidence="3" type="ORF">FB555_001990</name>
</gene>
<accession>A0A7W3PPF6</accession>
<sequence>MTTDSLPVRDDSREPELITPIEASARVEGGALLIDVRPEKYLASDGSTTVATWVDRYTMADQFLEGGANYLGAALDPEREIVVMCGSVNGSAPMAKWLLENGHTNVSHVDGGFAAWREAGLPTS</sequence>
<evidence type="ECO:0000313" key="3">
    <source>
        <dbReference type="EMBL" id="MBA8829864.1"/>
    </source>
</evidence>
<reference evidence="3 4" key="1">
    <citation type="submission" date="2020-07" db="EMBL/GenBank/DDBJ databases">
        <title>Sequencing the genomes of 1000 actinobacteria strains.</title>
        <authorList>
            <person name="Klenk H.-P."/>
        </authorList>
    </citation>
    <scope>NUCLEOTIDE SEQUENCE [LARGE SCALE GENOMIC DNA]</scope>
    <source>
        <strain evidence="3 4">DSM 23737</strain>
    </source>
</reference>
<organism evidence="3 4">
    <name type="scientific">Alpinimonas psychrophila</name>
    <dbReference type="NCBI Taxonomy" id="748908"/>
    <lineage>
        <taxon>Bacteria</taxon>
        <taxon>Bacillati</taxon>
        <taxon>Actinomycetota</taxon>
        <taxon>Actinomycetes</taxon>
        <taxon>Micrococcales</taxon>
        <taxon>Microbacteriaceae</taxon>
        <taxon>Alpinimonas</taxon>
    </lineage>
</organism>
<dbReference type="InterPro" id="IPR001763">
    <property type="entry name" value="Rhodanese-like_dom"/>
</dbReference>
<dbReference type="GO" id="GO:0016740">
    <property type="term" value="F:transferase activity"/>
    <property type="evidence" value="ECO:0007669"/>
    <property type="project" value="UniProtKB-KW"/>
</dbReference>
<dbReference type="SUPFAM" id="SSF52821">
    <property type="entry name" value="Rhodanese/Cell cycle control phosphatase"/>
    <property type="match status" value="1"/>
</dbReference>
<protein>
    <submittedName>
        <fullName evidence="3">Rhodanese-related sulfurtransferase</fullName>
    </submittedName>
</protein>
<dbReference type="AlphaFoldDB" id="A0A7W3PPF6"/>
<dbReference type="Gene3D" id="3.40.250.10">
    <property type="entry name" value="Rhodanese-like domain"/>
    <property type="match status" value="1"/>
</dbReference>
<dbReference type="InterPro" id="IPR036873">
    <property type="entry name" value="Rhodanese-like_dom_sf"/>
</dbReference>
<dbReference type="Proteomes" id="UP000524237">
    <property type="component" value="Unassembled WGS sequence"/>
</dbReference>
<keyword evidence="3" id="KW-0808">Transferase</keyword>
<proteinExistence type="predicted"/>
<dbReference type="SMART" id="SM00450">
    <property type="entry name" value="RHOD"/>
    <property type="match status" value="1"/>
</dbReference>
<name>A0A7W3PPF6_9MICO</name>
<dbReference type="CDD" id="cd00158">
    <property type="entry name" value="RHOD"/>
    <property type="match status" value="1"/>
</dbReference>
<dbReference type="EMBL" id="JACGWU010000008">
    <property type="protein sequence ID" value="MBA8829864.1"/>
    <property type="molecule type" value="Genomic_DNA"/>
</dbReference>
<feature type="domain" description="Rhodanese" evidence="2">
    <location>
        <begin position="71"/>
        <end position="124"/>
    </location>
</feature>
<comment type="caution">
    <text evidence="3">The sequence shown here is derived from an EMBL/GenBank/DDBJ whole genome shotgun (WGS) entry which is preliminary data.</text>
</comment>
<feature type="compositionally biased region" description="Basic and acidic residues" evidence="1">
    <location>
        <begin position="7"/>
        <end position="16"/>
    </location>
</feature>
<evidence type="ECO:0000313" key="4">
    <source>
        <dbReference type="Proteomes" id="UP000524237"/>
    </source>
</evidence>